<reference evidence="1 2" key="1">
    <citation type="submission" date="2016-10" db="EMBL/GenBank/DDBJ databases">
        <authorList>
            <person name="de Groot N.N."/>
        </authorList>
    </citation>
    <scope>NUCLEOTIDE SEQUENCE [LARGE SCALE GENOMIC DNA]</scope>
    <source>
        <strain evidence="1 2">DSM 18438</strain>
    </source>
</reference>
<dbReference type="STRING" id="1122252.SAMN05660443_0647"/>
<protein>
    <submittedName>
        <fullName evidence="1">Uncharacterized protein</fullName>
    </submittedName>
</protein>
<dbReference type="EMBL" id="FOLH01000001">
    <property type="protein sequence ID" value="SFB87232.1"/>
    <property type="molecule type" value="Genomic_DNA"/>
</dbReference>
<accession>A0A1I1EKU0</accession>
<dbReference type="Proteomes" id="UP000199058">
    <property type="component" value="Unassembled WGS sequence"/>
</dbReference>
<name>A0A1I1EKU0_9GAMM</name>
<dbReference type="OrthoDB" id="6160215at2"/>
<dbReference type="RefSeq" id="WP_091959052.1">
    <property type="nucleotide sequence ID" value="NZ_FOLH01000001.1"/>
</dbReference>
<organism evidence="1 2">
    <name type="scientific">Marinospirillum celere</name>
    <dbReference type="NCBI Taxonomy" id="1122252"/>
    <lineage>
        <taxon>Bacteria</taxon>
        <taxon>Pseudomonadati</taxon>
        <taxon>Pseudomonadota</taxon>
        <taxon>Gammaproteobacteria</taxon>
        <taxon>Oceanospirillales</taxon>
        <taxon>Oceanospirillaceae</taxon>
        <taxon>Marinospirillum</taxon>
    </lineage>
</organism>
<dbReference type="AlphaFoldDB" id="A0A1I1EKU0"/>
<evidence type="ECO:0000313" key="1">
    <source>
        <dbReference type="EMBL" id="SFB87232.1"/>
    </source>
</evidence>
<keyword evidence="2" id="KW-1185">Reference proteome</keyword>
<proteinExistence type="predicted"/>
<gene>
    <name evidence="1" type="ORF">SAMN05660443_0647</name>
</gene>
<evidence type="ECO:0000313" key="2">
    <source>
        <dbReference type="Proteomes" id="UP000199058"/>
    </source>
</evidence>
<sequence>MSREFQVSLCDSLGGVRLEDMTLETWQCPDPSIRNLDIWRAPLLKELDLSWLHGGLHLTLVGCPRLQKILLPQGEPCVLHLDASDVKPGQELPLLIQGGIEHLDVRWQNATFMAQAPEDQPWQGAWVASSKELAAPSALEEAAPDLLLLKGKVPAAEIELPGHSLSQVHWVHPQGLQRLLLQVGEKLQQVVIQGAEDLQHCQLEGSMKELRLEACPALSQLHVAVDSLNLHQVGAKSLQIQGRVEQLFVLQPSCQQLAVEKVLKADFSLSDGLKQVDLPTGCEVTCQGRVPASLRKTARVHVNEATVRQLLDEYAGGDSSVVEDLESLLPFMSSSEQLPSALRLLHELLLAGASPQWVWDLRMKISARHLGESRSKKSKKDSLREAIKPNWLVTAKQNWRWHLPRDLGDDAWLLDWKIWLACREVQGVRKYARLFSEVMVNSTLASEDRHRQAGSGPHFNQWLLHWLNTGDLAYPEVQQLCSRVLKSLMAINKPMNSVWNFGIAEPVKPLLESRLLNQAQRFLATLDEEPELLLELHDYQVHSMPVREVLIYLQEQLKRQPEQTRVQILRLAVKPAEFWQGRASEMQLRSLPRQLRVLALTGQLPQASEAVAT</sequence>